<evidence type="ECO:0000256" key="3">
    <source>
        <dbReference type="ARBA" id="ARBA00021312"/>
    </source>
</evidence>
<evidence type="ECO:0000256" key="9">
    <source>
        <dbReference type="ARBA" id="ARBA00023065"/>
    </source>
</evidence>
<evidence type="ECO:0000256" key="12">
    <source>
        <dbReference type="RuleBase" id="RU004450"/>
    </source>
</evidence>
<dbReference type="PROSITE" id="PS00449">
    <property type="entry name" value="ATPASE_A"/>
    <property type="match status" value="1"/>
</dbReference>
<evidence type="ECO:0000256" key="7">
    <source>
        <dbReference type="ARBA" id="ARBA00022781"/>
    </source>
</evidence>
<keyword evidence="4" id="KW-0813">Transport</keyword>
<dbReference type="InterPro" id="IPR023011">
    <property type="entry name" value="ATP_synth_F0_asu_AS"/>
</dbReference>
<dbReference type="InterPro" id="IPR000568">
    <property type="entry name" value="ATP_synth_F0_asu"/>
</dbReference>
<protein>
    <recommendedName>
        <fullName evidence="3 12">ATP synthase subunit a</fullName>
    </recommendedName>
</protein>
<dbReference type="PANTHER" id="PTHR11410:SF0">
    <property type="entry name" value="ATP SYNTHASE SUBUNIT A"/>
    <property type="match status" value="1"/>
</dbReference>
<evidence type="ECO:0000256" key="5">
    <source>
        <dbReference type="ARBA" id="ARBA00022547"/>
    </source>
</evidence>
<comment type="similarity">
    <text evidence="2">Belongs to the ATPase A chain family.</text>
</comment>
<dbReference type="AlphaFoldDB" id="A0A1V0FWB7"/>
<geneLocation type="mitochondrion" evidence="14"/>
<feature type="transmembrane region" description="Helical" evidence="13">
    <location>
        <begin position="121"/>
        <end position="144"/>
    </location>
</feature>
<feature type="transmembrane region" description="Helical" evidence="13">
    <location>
        <begin position="92"/>
        <end position="109"/>
    </location>
</feature>
<dbReference type="EMBL" id="KY362513">
    <property type="protein sequence ID" value="ARB49957.1"/>
    <property type="molecule type" value="Genomic_DNA"/>
</dbReference>
<dbReference type="PANTHER" id="PTHR11410">
    <property type="entry name" value="ATP SYNTHASE SUBUNIT A"/>
    <property type="match status" value="1"/>
</dbReference>
<evidence type="ECO:0000256" key="11">
    <source>
        <dbReference type="ARBA" id="ARBA00023310"/>
    </source>
</evidence>
<sequence length="254" mass="28920">MVFNQIQDPVYQFKVRDLFEVNAPIIFFTHLSITNIGLYLILGTFLILMFNYLSLNIKNIAANIWSTSKQLVYDTIYSIIIKQINALKGQNYFPFIYALFSFILVHNLIGMVPYDFASTTHFISTFSMSFTVVLGSTFIGFALYKLFYFGFFVPSGCPLLLLYLLVLIEFISYIARNFSLGLRLAANTLSGHMLLNILSEFTSKILKSIYFILALIPYIFVVMFSALEFGIAFIQAQVFAVLSSSYIKDGLSLH</sequence>
<keyword evidence="5" id="KW-0138">CF(0)</keyword>
<evidence type="ECO:0000256" key="8">
    <source>
        <dbReference type="ARBA" id="ARBA00022989"/>
    </source>
</evidence>
<dbReference type="CDD" id="cd00310">
    <property type="entry name" value="ATP-synt_Fo_a_6"/>
    <property type="match status" value="1"/>
</dbReference>
<keyword evidence="7" id="KW-0375">Hydrogen ion transport</keyword>
<feature type="transmembrane region" description="Helical" evidence="13">
    <location>
        <begin position="25"/>
        <end position="50"/>
    </location>
</feature>
<gene>
    <name evidence="14" type="primary">atp1</name>
</gene>
<dbReference type="HAMAP" id="MF_01393">
    <property type="entry name" value="ATP_synth_a_bact"/>
    <property type="match status" value="1"/>
</dbReference>
<dbReference type="Gene3D" id="1.20.120.220">
    <property type="entry name" value="ATP synthase, F0 complex, subunit A"/>
    <property type="match status" value="1"/>
</dbReference>
<dbReference type="InterPro" id="IPR045083">
    <property type="entry name" value="ATP_synth_F0_asu_bact/mt"/>
</dbReference>
<name>A0A1V0FWB7_9LECA</name>
<dbReference type="GO" id="GO:0046933">
    <property type="term" value="F:proton-transporting ATP synthase activity, rotational mechanism"/>
    <property type="evidence" value="ECO:0007669"/>
    <property type="project" value="TreeGrafter"/>
</dbReference>
<dbReference type="InterPro" id="IPR035908">
    <property type="entry name" value="F0_ATP_A_sf"/>
</dbReference>
<evidence type="ECO:0000256" key="1">
    <source>
        <dbReference type="ARBA" id="ARBA00004448"/>
    </source>
</evidence>
<dbReference type="RefSeq" id="YP_009355409.1">
    <property type="nucleotide sequence ID" value="NC_034332.1"/>
</dbReference>
<dbReference type="GO" id="GO:0005743">
    <property type="term" value="C:mitochondrial inner membrane"/>
    <property type="evidence" value="ECO:0007669"/>
    <property type="project" value="UniProtKB-SubCell"/>
</dbReference>
<keyword evidence="11" id="KW-0066">ATP synthesis</keyword>
<dbReference type="FunFam" id="1.20.120.220:FF:000003">
    <property type="entry name" value="ATP synthase subunit a"/>
    <property type="match status" value="1"/>
</dbReference>
<evidence type="ECO:0000256" key="4">
    <source>
        <dbReference type="ARBA" id="ARBA00022448"/>
    </source>
</evidence>
<keyword evidence="9" id="KW-0406">Ion transport</keyword>
<evidence type="ECO:0000313" key="14">
    <source>
        <dbReference type="EMBL" id="ARB49957.1"/>
    </source>
</evidence>
<dbReference type="GO" id="GO:0045259">
    <property type="term" value="C:proton-transporting ATP synthase complex"/>
    <property type="evidence" value="ECO:0007669"/>
    <property type="project" value="UniProtKB-KW"/>
</dbReference>
<dbReference type="NCBIfam" id="TIGR01131">
    <property type="entry name" value="ATP_synt_6_or_A"/>
    <property type="match status" value="1"/>
</dbReference>
<accession>A0A1V0FWB7</accession>
<feature type="transmembrane region" description="Helical" evidence="13">
    <location>
        <begin position="210"/>
        <end position="234"/>
    </location>
</feature>
<evidence type="ECO:0000256" key="10">
    <source>
        <dbReference type="ARBA" id="ARBA00023136"/>
    </source>
</evidence>
<dbReference type="GeneID" id="32232073"/>
<dbReference type="SUPFAM" id="SSF81336">
    <property type="entry name" value="F1F0 ATP synthase subunit A"/>
    <property type="match status" value="1"/>
</dbReference>
<keyword evidence="10 13" id="KW-0472">Membrane</keyword>
<evidence type="ECO:0000256" key="6">
    <source>
        <dbReference type="ARBA" id="ARBA00022692"/>
    </source>
</evidence>
<dbReference type="Pfam" id="PF00119">
    <property type="entry name" value="ATP-synt_A"/>
    <property type="match status" value="1"/>
</dbReference>
<evidence type="ECO:0000256" key="13">
    <source>
        <dbReference type="SAM" id="Phobius"/>
    </source>
</evidence>
<organism evidence="14">
    <name type="scientific">Coccocarpia palmicola</name>
    <dbReference type="NCBI Taxonomy" id="301477"/>
    <lineage>
        <taxon>Eukaryota</taxon>
        <taxon>Fungi</taxon>
        <taxon>Dikarya</taxon>
        <taxon>Ascomycota</taxon>
        <taxon>Pezizomycotina</taxon>
        <taxon>Lecanoromycetes</taxon>
        <taxon>OSLEUM clade</taxon>
        <taxon>Lecanoromycetidae</taxon>
        <taxon>Peltigerales</taxon>
        <taxon>Collematineae</taxon>
        <taxon>Coccocarpiaceae</taxon>
        <taxon>Coccocarpia</taxon>
    </lineage>
</organism>
<keyword evidence="6 13" id="KW-0812">Transmembrane</keyword>
<keyword evidence="14" id="KW-0496">Mitochondrion</keyword>
<comment type="subcellular location">
    <subcellularLocation>
        <location evidence="1 12">Mitochondrion inner membrane</location>
        <topology evidence="1 12">Multi-pass membrane protein</topology>
    </subcellularLocation>
</comment>
<proteinExistence type="inferred from homology"/>
<feature type="transmembrane region" description="Helical" evidence="13">
    <location>
        <begin position="151"/>
        <end position="174"/>
    </location>
</feature>
<evidence type="ECO:0000256" key="2">
    <source>
        <dbReference type="ARBA" id="ARBA00006810"/>
    </source>
</evidence>
<reference evidence="14" key="1">
    <citation type="submission" date="2016-12" db="EMBL/GenBank/DDBJ databases">
        <title>The complete anotated genome of the lichenized fungas Coccocarpia palmicola.</title>
        <authorList>
            <person name="Streich S.P."/>
            <person name="Keepers K.G."/>
            <person name="Pogoda C.S."/>
            <person name="Lendemer J.C."/>
            <person name="Tripp E.A."/>
            <person name="Kane N.C."/>
        </authorList>
    </citation>
    <scope>NUCLEOTIDE SEQUENCE</scope>
</reference>
<keyword evidence="8 13" id="KW-1133">Transmembrane helix</keyword>
<dbReference type="PRINTS" id="PR00123">
    <property type="entry name" value="ATPASEA"/>
</dbReference>